<evidence type="ECO:0000256" key="1">
    <source>
        <dbReference type="SAM" id="Phobius"/>
    </source>
</evidence>
<accession>A0A5P8W9L2</accession>
<dbReference type="KEGG" id="nsh:GXM_06922"/>
<keyword evidence="1" id="KW-0812">Transmembrane</keyword>
<name>A0A5P8W9L2_9NOSO</name>
<evidence type="ECO:0000313" key="3">
    <source>
        <dbReference type="Proteomes" id="UP000326678"/>
    </source>
</evidence>
<feature type="transmembrane region" description="Helical" evidence="1">
    <location>
        <begin position="108"/>
        <end position="125"/>
    </location>
</feature>
<feature type="transmembrane region" description="Helical" evidence="1">
    <location>
        <begin position="73"/>
        <end position="96"/>
    </location>
</feature>
<evidence type="ECO:0000313" key="2">
    <source>
        <dbReference type="EMBL" id="QFS49428.1"/>
    </source>
</evidence>
<proteinExistence type="predicted"/>
<feature type="transmembrane region" description="Helical" evidence="1">
    <location>
        <begin position="137"/>
        <end position="156"/>
    </location>
</feature>
<dbReference type="RefSeq" id="WP_118165701.1">
    <property type="nucleotide sequence ID" value="NZ_CP045226.1"/>
</dbReference>
<reference evidence="2 3" key="1">
    <citation type="submission" date="2019-10" db="EMBL/GenBank/DDBJ databases">
        <title>Genomic and transcriptomic insights into the perfect genentic adaptation of a filamentous nitrogen-fixing cyanobacterium to rice fields.</title>
        <authorList>
            <person name="Chen Z."/>
        </authorList>
    </citation>
    <scope>NUCLEOTIDE SEQUENCE [LARGE SCALE GENOMIC DNA]</scope>
    <source>
        <strain evidence="2">CCNUC1</strain>
    </source>
</reference>
<keyword evidence="1" id="KW-1133">Transmembrane helix</keyword>
<keyword evidence="3" id="KW-1185">Reference proteome</keyword>
<gene>
    <name evidence="2" type="ORF">GXM_06922</name>
</gene>
<dbReference type="Proteomes" id="UP000326678">
    <property type="component" value="Chromosome Gxm1"/>
</dbReference>
<keyword evidence="1" id="KW-0472">Membrane</keyword>
<dbReference type="InterPro" id="IPR019206">
    <property type="entry name" value="DUF2085_TM"/>
</dbReference>
<protein>
    <recommendedName>
        <fullName evidence="4">DUF2085 domain-containing protein</fullName>
    </recommendedName>
</protein>
<dbReference type="AlphaFoldDB" id="A0A5P8W9L2"/>
<organism evidence="2 3">
    <name type="scientific">Nostoc sphaeroides CCNUC1</name>
    <dbReference type="NCBI Taxonomy" id="2653204"/>
    <lineage>
        <taxon>Bacteria</taxon>
        <taxon>Bacillati</taxon>
        <taxon>Cyanobacteriota</taxon>
        <taxon>Cyanophyceae</taxon>
        <taxon>Nostocales</taxon>
        <taxon>Nostocaceae</taxon>
        <taxon>Nostoc</taxon>
    </lineage>
</organism>
<dbReference type="Pfam" id="PF09858">
    <property type="entry name" value="DUF2085"/>
    <property type="match status" value="1"/>
</dbReference>
<dbReference type="EMBL" id="CP045226">
    <property type="protein sequence ID" value="QFS49428.1"/>
    <property type="molecule type" value="Genomic_DNA"/>
</dbReference>
<sequence>MTRVAFSEELQVNWVSLIADFLLVGMVFGPPIAPFLAASGVSLLPGIADIIYFMGNHVCPQPDMGLDLAPPFIMAVCMRCYGTVTGLLITRLLYGVTGGKGFYWLNQYGWGGAALASVLMMAYPLELAAQIFGLWSFNNYLVTPFGLITGLAWGLFTMPILHRWQRGGTQILVMSDRLYDFRE</sequence>
<evidence type="ECO:0008006" key="4">
    <source>
        <dbReference type="Google" id="ProtNLM"/>
    </source>
</evidence>
<feature type="transmembrane region" description="Helical" evidence="1">
    <location>
        <begin position="12"/>
        <end position="28"/>
    </location>
</feature>